<dbReference type="Gene3D" id="3.10.450.280">
    <property type="match status" value="1"/>
</dbReference>
<proteinExistence type="predicted"/>
<name>A0A1S1NFN9_9MYCO</name>
<feature type="domain" description="ORF 12 gene product N-terminal" evidence="4">
    <location>
        <begin position="53"/>
        <end position="140"/>
    </location>
</feature>
<dbReference type="GO" id="GO:0046677">
    <property type="term" value="P:response to antibiotic"/>
    <property type="evidence" value="ECO:0007669"/>
    <property type="project" value="InterPro"/>
</dbReference>
<dbReference type="PANTHER" id="PTHR35333">
    <property type="entry name" value="BETA-LACTAMASE"/>
    <property type="match status" value="1"/>
</dbReference>
<evidence type="ECO:0000256" key="2">
    <source>
        <dbReference type="SAM" id="SignalP"/>
    </source>
</evidence>
<evidence type="ECO:0000313" key="6">
    <source>
        <dbReference type="Proteomes" id="UP000179734"/>
    </source>
</evidence>
<dbReference type="PROSITE" id="PS51257">
    <property type="entry name" value="PROKAR_LIPOPROTEIN"/>
    <property type="match status" value="1"/>
</dbReference>
<dbReference type="InterPro" id="IPR040846">
    <property type="entry name" value="ORF_12_N"/>
</dbReference>
<feature type="domain" description="Beta-lactamase class A catalytic" evidence="3">
    <location>
        <begin position="184"/>
        <end position="286"/>
    </location>
</feature>
<keyword evidence="2" id="KW-0732">Signal</keyword>
<dbReference type="InterPro" id="IPR000871">
    <property type="entry name" value="Beta-lactam_class-A"/>
</dbReference>
<dbReference type="GO" id="GO:0030655">
    <property type="term" value="P:beta-lactam antibiotic catabolic process"/>
    <property type="evidence" value="ECO:0007669"/>
    <property type="project" value="InterPro"/>
</dbReference>
<feature type="chain" id="PRO_5039003343" evidence="2">
    <location>
        <begin position="32"/>
        <end position="456"/>
    </location>
</feature>
<comment type="caution">
    <text evidence="5">The sequence shown here is derived from an EMBL/GenBank/DDBJ whole genome shotgun (WGS) entry which is preliminary data.</text>
</comment>
<feature type="signal peptide" evidence="2">
    <location>
        <begin position="1"/>
        <end position="31"/>
    </location>
</feature>
<protein>
    <submittedName>
        <fullName evidence="5">Serine hydrolase</fullName>
    </submittedName>
</protein>
<evidence type="ECO:0000256" key="1">
    <source>
        <dbReference type="SAM" id="MobiDB-lite"/>
    </source>
</evidence>
<evidence type="ECO:0000313" key="5">
    <source>
        <dbReference type="EMBL" id="OHV04494.1"/>
    </source>
</evidence>
<gene>
    <name evidence="5" type="ORF">BKN37_09670</name>
</gene>
<dbReference type="PANTHER" id="PTHR35333:SF5">
    <property type="entry name" value="CONSERVED LIPOPROTEIN LPQF-RELATED"/>
    <property type="match status" value="1"/>
</dbReference>
<evidence type="ECO:0000259" key="3">
    <source>
        <dbReference type="Pfam" id="PF13354"/>
    </source>
</evidence>
<dbReference type="Gene3D" id="3.40.710.10">
    <property type="entry name" value="DD-peptidase/beta-lactamase superfamily"/>
    <property type="match status" value="1"/>
</dbReference>
<dbReference type="Pfam" id="PF13354">
    <property type="entry name" value="Beta-lactamase2"/>
    <property type="match status" value="1"/>
</dbReference>
<sequence>MPQPANRRSRIRMRRRAVAVTVAAALTVALAGGCSQSPVPPANARDAGVQIDTKTPPGLRAKQTVDMLNSDWPIGPVGVRTLATPDMVDSVVTTMEGLWWDRPFTFESVDIHAGAATLHLVTSYGARQDIELHTDDNGLVDRFDVTTQTPPVKSWQDLDAVLGRTGARYSYQAAKVNDGRCEPVAGTNTDESLPLASIFKLYVLYAVANAVKAGTVSWDDQLTITERAKAVGSSGLEKLPAGAHVSVRLAAEKMIATSDNMATDLLIGKVGAHAVEQALVAAGHHDPASMTPFPTMYELFSVGWGEPDLREQWQHASPQVRAQLLQQANSVPYQPDPTRAHIPASVYGAEWYGSAQDICRIHAALQTGAVGKAAPVKQIMSAVPGIELDRTEWPYIGSKAGGLPGDLTFSWYAVDKAGQPWVVSFQLNWARDHGPRVVSWMVQVARQAFALLPRQH</sequence>
<dbReference type="Pfam" id="PF18042">
    <property type="entry name" value="ORF_12_N"/>
    <property type="match status" value="1"/>
</dbReference>
<dbReference type="SUPFAM" id="SSF56601">
    <property type="entry name" value="beta-lactamase/transpeptidase-like"/>
    <property type="match status" value="1"/>
</dbReference>
<feature type="region of interest" description="Disordered" evidence="1">
    <location>
        <begin position="35"/>
        <end position="55"/>
    </location>
</feature>
<reference evidence="5 6" key="1">
    <citation type="submission" date="2016-10" db="EMBL/GenBank/DDBJ databases">
        <title>Genome sequence of Mycobacterium talmonii.</title>
        <authorList>
            <person name="Greninger A.L."/>
            <person name="Elliott B."/>
            <person name="Vasireddy S."/>
            <person name="Vasireddy R."/>
        </authorList>
    </citation>
    <scope>NUCLEOTIDE SEQUENCE [LARGE SCALE GENOMIC DNA]</scope>
    <source>
        <strain evidence="6">NE-TNMC-100812</strain>
    </source>
</reference>
<dbReference type="EMBL" id="MLQM01000038">
    <property type="protein sequence ID" value="OHV04494.1"/>
    <property type="molecule type" value="Genomic_DNA"/>
</dbReference>
<dbReference type="InterPro" id="IPR045155">
    <property type="entry name" value="Beta-lactam_cat"/>
</dbReference>
<dbReference type="InterPro" id="IPR012338">
    <property type="entry name" value="Beta-lactam/transpept-like"/>
</dbReference>
<organism evidence="5 6">
    <name type="scientific">Mycobacterium talmoniae</name>
    <dbReference type="NCBI Taxonomy" id="1858794"/>
    <lineage>
        <taxon>Bacteria</taxon>
        <taxon>Bacillati</taxon>
        <taxon>Actinomycetota</taxon>
        <taxon>Actinomycetes</taxon>
        <taxon>Mycobacteriales</taxon>
        <taxon>Mycobacteriaceae</taxon>
        <taxon>Mycobacterium</taxon>
    </lineage>
</organism>
<dbReference type="Proteomes" id="UP000179734">
    <property type="component" value="Unassembled WGS sequence"/>
</dbReference>
<keyword evidence="6" id="KW-1185">Reference proteome</keyword>
<dbReference type="AlphaFoldDB" id="A0A1S1NFN9"/>
<dbReference type="GO" id="GO:0008800">
    <property type="term" value="F:beta-lactamase activity"/>
    <property type="evidence" value="ECO:0007669"/>
    <property type="project" value="InterPro"/>
</dbReference>
<keyword evidence="5" id="KW-0378">Hydrolase</keyword>
<dbReference type="Gene3D" id="1.10.8.620">
    <property type="entry name" value="ORF12 helical bundle domain-like"/>
    <property type="match status" value="1"/>
</dbReference>
<accession>A0A1S1NFN9</accession>
<evidence type="ECO:0000259" key="4">
    <source>
        <dbReference type="Pfam" id="PF18042"/>
    </source>
</evidence>